<dbReference type="Proteomes" id="UP000257144">
    <property type="component" value="Unassembled WGS sequence"/>
</dbReference>
<organism evidence="4 5">
    <name type="scientific">Neobacillus piezotolerans</name>
    <dbReference type="NCBI Taxonomy" id="2259171"/>
    <lineage>
        <taxon>Bacteria</taxon>
        <taxon>Bacillati</taxon>
        <taxon>Bacillota</taxon>
        <taxon>Bacilli</taxon>
        <taxon>Bacillales</taxon>
        <taxon>Bacillaceae</taxon>
        <taxon>Neobacillus</taxon>
    </lineage>
</organism>
<keyword evidence="5" id="KW-1185">Reference proteome</keyword>
<dbReference type="InterPro" id="IPR027954">
    <property type="entry name" value="Transcobalamin-like_C"/>
</dbReference>
<feature type="domain" description="Transcobalamin-like C-terminal" evidence="3">
    <location>
        <begin position="206"/>
        <end position="281"/>
    </location>
</feature>
<dbReference type="AlphaFoldDB" id="A0A3D8GRF6"/>
<dbReference type="OrthoDB" id="2356646at2"/>
<evidence type="ECO:0000313" key="5">
    <source>
        <dbReference type="Proteomes" id="UP000257144"/>
    </source>
</evidence>
<dbReference type="Gene3D" id="2.170.130.30">
    <property type="match status" value="1"/>
</dbReference>
<feature type="region of interest" description="Disordered" evidence="1">
    <location>
        <begin position="26"/>
        <end position="180"/>
    </location>
</feature>
<evidence type="ECO:0000256" key="1">
    <source>
        <dbReference type="SAM" id="MobiDB-lite"/>
    </source>
</evidence>
<feature type="compositionally biased region" description="Low complexity" evidence="1">
    <location>
        <begin position="132"/>
        <end position="180"/>
    </location>
</feature>
<reference evidence="4 5" key="1">
    <citation type="submission" date="2018-07" db="EMBL/GenBank/DDBJ databases">
        <title>Bacillus sp. YLB-04 draft genome sequence.</title>
        <authorList>
            <person name="Yu L."/>
            <person name="Tang X."/>
        </authorList>
    </citation>
    <scope>NUCLEOTIDE SEQUENCE [LARGE SCALE GENOMIC DNA]</scope>
    <source>
        <strain evidence="4 5">YLB-04</strain>
    </source>
</reference>
<gene>
    <name evidence="4" type="ORF">DRW41_09155</name>
</gene>
<evidence type="ECO:0000313" key="4">
    <source>
        <dbReference type="EMBL" id="RDU36862.1"/>
    </source>
</evidence>
<feature type="compositionally biased region" description="Basic and acidic residues" evidence="1">
    <location>
        <begin position="41"/>
        <end position="54"/>
    </location>
</feature>
<proteinExistence type="predicted"/>
<sequence>MGRKIKLRLLLVISLLAALALGGCGSAPESSAIKAQPETALTHDGKAGGEKDGPSDDGTSAEQRDNAEQSDKAVSGGTPGQEGNAEAANGGGSTASSVAGTTVKTPISPAPAKTGGGDAPAKGSHPPKSTDTSGKAGSGNTASSGSTGKTPASSSSAAAGGASGNSQPQAKPAQKPAPSALASISIKGPADAGVILAATTVEFKDGDTVLDLLLKAAGKKGIDVDYTGSGQTAYVAGIDNYYEFDYGSRSGWICKKNGKKLEKGAGTVKVSNGDRIEWVYSEDFLKKE</sequence>
<evidence type="ECO:0000259" key="3">
    <source>
        <dbReference type="Pfam" id="PF14478"/>
    </source>
</evidence>
<evidence type="ECO:0000256" key="2">
    <source>
        <dbReference type="SAM" id="SignalP"/>
    </source>
</evidence>
<feature type="compositionally biased region" description="Basic and acidic residues" evidence="1">
    <location>
        <begin position="62"/>
        <end position="71"/>
    </location>
</feature>
<keyword evidence="2" id="KW-0732">Signal</keyword>
<name>A0A3D8GRF6_9BACI</name>
<comment type="caution">
    <text evidence="4">The sequence shown here is derived from an EMBL/GenBank/DDBJ whole genome shotgun (WGS) entry which is preliminary data.</text>
</comment>
<dbReference type="EMBL" id="QNQT01000003">
    <property type="protein sequence ID" value="RDU36862.1"/>
    <property type="molecule type" value="Genomic_DNA"/>
</dbReference>
<dbReference type="Pfam" id="PF14478">
    <property type="entry name" value="DUF4430"/>
    <property type="match status" value="1"/>
</dbReference>
<feature type="chain" id="PRO_5039212500" description="Transcobalamin-like C-terminal domain-containing protein" evidence="2">
    <location>
        <begin position="23"/>
        <end position="288"/>
    </location>
</feature>
<feature type="compositionally biased region" description="Low complexity" evidence="1">
    <location>
        <begin position="82"/>
        <end position="103"/>
    </location>
</feature>
<dbReference type="RefSeq" id="WP_115451691.1">
    <property type="nucleotide sequence ID" value="NZ_QNQT01000003.1"/>
</dbReference>
<dbReference type="PROSITE" id="PS51257">
    <property type="entry name" value="PROKAR_LIPOPROTEIN"/>
    <property type="match status" value="1"/>
</dbReference>
<feature type="signal peptide" evidence="2">
    <location>
        <begin position="1"/>
        <end position="22"/>
    </location>
</feature>
<accession>A0A3D8GRF6</accession>
<protein>
    <recommendedName>
        <fullName evidence="3">Transcobalamin-like C-terminal domain-containing protein</fullName>
    </recommendedName>
</protein>